<accession>A0A6A0GRK2</accession>
<reference evidence="2" key="1">
    <citation type="submission" date="2014-08" db="EMBL/GenBank/DDBJ databases">
        <authorList>
            <person name="Murali S."/>
            <person name="Richards S."/>
            <person name="Bandaranaike D."/>
            <person name="Bellair M."/>
            <person name="Blankenburg K."/>
            <person name="Chao H."/>
            <person name="Dinh H."/>
            <person name="Doddapaneni H."/>
            <person name="Dugan-Rocha S."/>
            <person name="Elkadiri S."/>
            <person name="Gnanaolivu R."/>
            <person name="Hughes D."/>
            <person name="Lee S."/>
            <person name="Li M."/>
            <person name="Ming W."/>
            <person name="Munidasa M."/>
            <person name="Muniz J."/>
            <person name="Nguyen L."/>
            <person name="Osuji N."/>
            <person name="Pu L.-L."/>
            <person name="Puazo M."/>
            <person name="Skinner E."/>
            <person name="Qu C."/>
            <person name="Quiroz J."/>
            <person name="Raj R."/>
            <person name="Weissenberger G."/>
            <person name="Xin Y."/>
            <person name="Zou X."/>
            <person name="Han Y."/>
            <person name="Worley K."/>
            <person name="Muzny D."/>
            <person name="Gibbs R."/>
        </authorList>
    </citation>
    <scope>NUCLEOTIDE SEQUENCE</scope>
    <source>
        <strain evidence="2">HAZT.00-mixed</strain>
        <tissue evidence="2">Whole organism</tissue>
    </source>
</reference>
<keyword evidence="1" id="KW-0472">Membrane</keyword>
<feature type="transmembrane region" description="Helical" evidence="1">
    <location>
        <begin position="250"/>
        <end position="272"/>
    </location>
</feature>
<feature type="transmembrane region" description="Helical" evidence="1">
    <location>
        <begin position="60"/>
        <end position="78"/>
    </location>
</feature>
<evidence type="ECO:0000313" key="2">
    <source>
        <dbReference type="EMBL" id="KAA0185370.1"/>
    </source>
</evidence>
<evidence type="ECO:0000256" key="1">
    <source>
        <dbReference type="SAM" id="Phobius"/>
    </source>
</evidence>
<keyword evidence="1" id="KW-0812">Transmembrane</keyword>
<reference evidence="2" key="3">
    <citation type="submission" date="2019-06" db="EMBL/GenBank/DDBJ databases">
        <authorList>
            <person name="Poynton C."/>
            <person name="Hasenbein S."/>
            <person name="Benoit J.B."/>
            <person name="Sepulveda M.S."/>
            <person name="Poelchau M.F."/>
            <person name="Murali S.C."/>
            <person name="Chen S."/>
            <person name="Glastad K.M."/>
            <person name="Werren J.H."/>
            <person name="Vineis J.H."/>
            <person name="Bowen J.L."/>
            <person name="Friedrich M."/>
            <person name="Jones J."/>
            <person name="Robertson H.M."/>
            <person name="Feyereisen R."/>
            <person name="Mechler-Hickson A."/>
            <person name="Mathers N."/>
            <person name="Lee C.E."/>
            <person name="Colbourne J.K."/>
            <person name="Biales A."/>
            <person name="Johnston J.S."/>
            <person name="Wellborn G.A."/>
            <person name="Rosendale A.J."/>
            <person name="Cridge A.G."/>
            <person name="Munoz-Torres M.C."/>
            <person name="Bain P.A."/>
            <person name="Manny A.R."/>
            <person name="Major K.M."/>
            <person name="Lambert F.N."/>
            <person name="Vulpe C.D."/>
            <person name="Tuck P."/>
            <person name="Blalock B.J."/>
            <person name="Lin Y.-Y."/>
            <person name="Smith M.E."/>
            <person name="Ochoa-Acuna H."/>
            <person name="Chen M.-J.M."/>
            <person name="Childers C.P."/>
            <person name="Qu J."/>
            <person name="Dugan S."/>
            <person name="Lee S.L."/>
            <person name="Chao H."/>
            <person name="Dinh H."/>
            <person name="Han Y."/>
            <person name="Doddapaneni H."/>
            <person name="Worley K.C."/>
            <person name="Muzny D.M."/>
            <person name="Gibbs R.A."/>
            <person name="Richards S."/>
        </authorList>
    </citation>
    <scope>NUCLEOTIDE SEQUENCE</scope>
    <source>
        <strain evidence="2">HAZT.00-mixed</strain>
        <tissue evidence="2">Whole organism</tissue>
    </source>
</reference>
<organism evidence="2">
    <name type="scientific">Hyalella azteca</name>
    <name type="common">Amphipod</name>
    <dbReference type="NCBI Taxonomy" id="294128"/>
    <lineage>
        <taxon>Eukaryota</taxon>
        <taxon>Metazoa</taxon>
        <taxon>Ecdysozoa</taxon>
        <taxon>Arthropoda</taxon>
        <taxon>Crustacea</taxon>
        <taxon>Multicrustacea</taxon>
        <taxon>Malacostraca</taxon>
        <taxon>Eumalacostraca</taxon>
        <taxon>Peracarida</taxon>
        <taxon>Amphipoda</taxon>
        <taxon>Senticaudata</taxon>
        <taxon>Talitrida</taxon>
        <taxon>Talitroidea</taxon>
        <taxon>Hyalellidae</taxon>
        <taxon>Hyalella</taxon>
    </lineage>
</organism>
<proteinExistence type="predicted"/>
<protein>
    <submittedName>
        <fullName evidence="2">Gustatory receptor 54</fullName>
    </submittedName>
</protein>
<keyword evidence="2" id="KW-0675">Receptor</keyword>
<sequence>MATFRIVINKTISRISINNCSENFNEKNVFNLLLGALRILGLAPFRYCDIQYRKSQVYQGLSVALQIFVSLLTFVSVYSTRPTAGGIYESLKMCWDPVISSVTALVSWHVLISSTKLLKIVRAFNQHKLIPLSLRWSGIIFVITQLMVSCGAAYVNYALLGPTLQLIIYLFRLLIARFTSIILVLILDIIMKILAADLKHILASSLSPECFKFDRKEDSRKPFSWDLEKVKKQLMLLCKTVNLVQQTFPLVAFGFLACEQLNIVLVVLYAMYESFFHISVPFCFSVSSVAALWLITDSQTAYVRA</sequence>
<dbReference type="EMBL" id="JQDR03016353">
    <property type="protein sequence ID" value="KAA0185370.1"/>
    <property type="molecule type" value="Genomic_DNA"/>
</dbReference>
<feature type="transmembrane region" description="Helical" evidence="1">
    <location>
        <begin position="278"/>
        <end position="296"/>
    </location>
</feature>
<dbReference type="AlphaFoldDB" id="A0A6A0GRK2"/>
<feature type="transmembrane region" description="Helical" evidence="1">
    <location>
        <begin position="166"/>
        <end position="190"/>
    </location>
</feature>
<dbReference type="Proteomes" id="UP000711488">
    <property type="component" value="Unassembled WGS sequence"/>
</dbReference>
<name>A0A6A0GRK2_HYAAZ</name>
<feature type="non-terminal residue" evidence="2">
    <location>
        <position position="305"/>
    </location>
</feature>
<gene>
    <name evidence="2" type="ORF">HAZT_HAZT001411</name>
</gene>
<feature type="transmembrane region" description="Helical" evidence="1">
    <location>
        <begin position="98"/>
        <end position="118"/>
    </location>
</feature>
<reference evidence="2" key="2">
    <citation type="journal article" date="2018" name="Environ. Sci. Technol.">
        <title>The Toxicogenome of Hyalella azteca: A Model for Sediment Ecotoxicology and Evolutionary Toxicology.</title>
        <authorList>
            <person name="Poynton H.C."/>
            <person name="Hasenbein S."/>
            <person name="Benoit J.B."/>
            <person name="Sepulveda M.S."/>
            <person name="Poelchau M.F."/>
            <person name="Hughes D.S.T."/>
            <person name="Murali S.C."/>
            <person name="Chen S."/>
            <person name="Glastad K.M."/>
            <person name="Goodisman M.A.D."/>
            <person name="Werren J.H."/>
            <person name="Vineis J.H."/>
            <person name="Bowen J.L."/>
            <person name="Friedrich M."/>
            <person name="Jones J."/>
            <person name="Robertson H.M."/>
            <person name="Feyereisen R."/>
            <person name="Mechler-Hickson A."/>
            <person name="Mathers N."/>
            <person name="Lee C.E."/>
            <person name="Colbourne J.K."/>
            <person name="Biales A."/>
            <person name="Johnston J.S."/>
            <person name="Wellborn G.A."/>
            <person name="Rosendale A.J."/>
            <person name="Cridge A.G."/>
            <person name="Munoz-Torres M.C."/>
            <person name="Bain P.A."/>
            <person name="Manny A.R."/>
            <person name="Major K.M."/>
            <person name="Lambert F.N."/>
            <person name="Vulpe C.D."/>
            <person name="Tuck P."/>
            <person name="Blalock B.J."/>
            <person name="Lin Y.Y."/>
            <person name="Smith M.E."/>
            <person name="Ochoa-Acuna H."/>
            <person name="Chen M.M."/>
            <person name="Childers C.P."/>
            <person name="Qu J."/>
            <person name="Dugan S."/>
            <person name="Lee S.L."/>
            <person name="Chao H."/>
            <person name="Dinh H."/>
            <person name="Han Y."/>
            <person name="Doddapaneni H."/>
            <person name="Worley K.C."/>
            <person name="Muzny D.M."/>
            <person name="Gibbs R.A."/>
            <person name="Richards S."/>
        </authorList>
    </citation>
    <scope>NUCLEOTIDE SEQUENCE</scope>
    <source>
        <strain evidence="2">HAZT.00-mixed</strain>
        <tissue evidence="2">Whole organism</tissue>
    </source>
</reference>
<comment type="caution">
    <text evidence="2">The sequence shown here is derived from an EMBL/GenBank/DDBJ whole genome shotgun (WGS) entry which is preliminary data.</text>
</comment>
<feature type="transmembrane region" description="Helical" evidence="1">
    <location>
        <begin position="139"/>
        <end position="160"/>
    </location>
</feature>
<keyword evidence="1" id="KW-1133">Transmembrane helix</keyword>